<evidence type="ECO:0000256" key="1">
    <source>
        <dbReference type="SAM" id="MobiDB-lite"/>
    </source>
</evidence>
<feature type="compositionally biased region" description="Low complexity" evidence="1">
    <location>
        <begin position="149"/>
        <end position="164"/>
    </location>
</feature>
<name>A0A7R8UCC4_HERIL</name>
<reference evidence="2 3" key="1">
    <citation type="submission" date="2020-11" db="EMBL/GenBank/DDBJ databases">
        <authorList>
            <person name="Wallbank WR R."/>
            <person name="Pardo Diaz C."/>
            <person name="Kozak K."/>
            <person name="Martin S."/>
            <person name="Jiggins C."/>
            <person name="Moest M."/>
            <person name="Warren A I."/>
            <person name="Generalovic N T."/>
            <person name="Byers J.R.P. K."/>
            <person name="Montejo-Kovacevich G."/>
            <person name="Yen C E."/>
        </authorList>
    </citation>
    <scope>NUCLEOTIDE SEQUENCE [LARGE SCALE GENOMIC DNA]</scope>
</reference>
<dbReference type="AlphaFoldDB" id="A0A7R8UCC4"/>
<keyword evidence="3" id="KW-1185">Reference proteome</keyword>
<dbReference type="OrthoDB" id="10567929at2759"/>
<protein>
    <submittedName>
        <fullName evidence="2">Uncharacterized protein</fullName>
    </submittedName>
</protein>
<evidence type="ECO:0000313" key="3">
    <source>
        <dbReference type="Proteomes" id="UP000594454"/>
    </source>
</evidence>
<feature type="region of interest" description="Disordered" evidence="1">
    <location>
        <begin position="143"/>
        <end position="169"/>
    </location>
</feature>
<organism evidence="2 3">
    <name type="scientific">Hermetia illucens</name>
    <name type="common">Black soldier fly</name>
    <dbReference type="NCBI Taxonomy" id="343691"/>
    <lineage>
        <taxon>Eukaryota</taxon>
        <taxon>Metazoa</taxon>
        <taxon>Ecdysozoa</taxon>
        <taxon>Arthropoda</taxon>
        <taxon>Hexapoda</taxon>
        <taxon>Insecta</taxon>
        <taxon>Pterygota</taxon>
        <taxon>Neoptera</taxon>
        <taxon>Endopterygota</taxon>
        <taxon>Diptera</taxon>
        <taxon>Brachycera</taxon>
        <taxon>Stratiomyomorpha</taxon>
        <taxon>Stratiomyidae</taxon>
        <taxon>Hermetiinae</taxon>
        <taxon>Hermetia</taxon>
    </lineage>
</organism>
<sequence length="192" mass="22260">MLVNSDPMLDNIPWRNVSYPISKVAPARKCANEDKRLPSDNVAKYESVRLSKQQQQDGVCQFASTGSYPQEWQSEPYKSRLDKSPIWDNGDRRIRQICGGTRVFRPEPNNAMYSLFKQYLLNEYNYTNQNSEFDSVCYIPPEETDTVETSSSRPPATRPTSQVPPVQPPTDICYCDEETAIERLWRIITFRY</sequence>
<dbReference type="InParanoid" id="A0A7R8UCC4"/>
<accession>A0A7R8UCC4</accession>
<gene>
    <name evidence="2" type="ORF">HERILL_LOCUS1391</name>
</gene>
<dbReference type="EMBL" id="LR899009">
    <property type="protein sequence ID" value="CAD7078102.1"/>
    <property type="molecule type" value="Genomic_DNA"/>
</dbReference>
<evidence type="ECO:0000313" key="2">
    <source>
        <dbReference type="EMBL" id="CAD7078102.1"/>
    </source>
</evidence>
<proteinExistence type="predicted"/>
<dbReference type="Proteomes" id="UP000594454">
    <property type="component" value="Chromosome 1"/>
</dbReference>